<name>A0A066WFZ9_TILAU</name>
<reference evidence="1 2" key="1">
    <citation type="submission" date="2014-05" db="EMBL/GenBank/DDBJ databases">
        <title>Draft genome sequence of a rare smut relative, Tilletiaria anomala UBC 951.</title>
        <authorList>
            <consortium name="DOE Joint Genome Institute"/>
            <person name="Toome M."/>
            <person name="Kuo A."/>
            <person name="Henrissat B."/>
            <person name="Lipzen A."/>
            <person name="Tritt A."/>
            <person name="Yoshinaga Y."/>
            <person name="Zane M."/>
            <person name="Barry K."/>
            <person name="Grigoriev I.V."/>
            <person name="Spatafora J.W."/>
            <person name="Aimea M.C."/>
        </authorList>
    </citation>
    <scope>NUCLEOTIDE SEQUENCE [LARGE SCALE GENOMIC DNA]</scope>
    <source>
        <strain evidence="1 2">UBC 951</strain>
    </source>
</reference>
<dbReference type="Proteomes" id="UP000027361">
    <property type="component" value="Unassembled WGS sequence"/>
</dbReference>
<proteinExistence type="predicted"/>
<evidence type="ECO:0000313" key="2">
    <source>
        <dbReference type="Proteomes" id="UP000027361"/>
    </source>
</evidence>
<protein>
    <submittedName>
        <fullName evidence="1">Uncharacterized protein</fullName>
    </submittedName>
</protein>
<dbReference type="RefSeq" id="XP_013244784.1">
    <property type="nucleotide sequence ID" value="XM_013389330.1"/>
</dbReference>
<dbReference type="AlphaFoldDB" id="A0A066WFZ9"/>
<dbReference type="InParanoid" id="A0A066WFZ9"/>
<dbReference type="EMBL" id="JMSN01000016">
    <property type="protein sequence ID" value="KDN51448.1"/>
    <property type="molecule type" value="Genomic_DNA"/>
</dbReference>
<dbReference type="GeneID" id="25267566"/>
<evidence type="ECO:0000313" key="1">
    <source>
        <dbReference type="EMBL" id="KDN51448.1"/>
    </source>
</evidence>
<keyword evidence="2" id="KW-1185">Reference proteome</keyword>
<organism evidence="1 2">
    <name type="scientific">Tilletiaria anomala (strain ATCC 24038 / CBS 436.72 / UBC 951)</name>
    <dbReference type="NCBI Taxonomy" id="1037660"/>
    <lineage>
        <taxon>Eukaryota</taxon>
        <taxon>Fungi</taxon>
        <taxon>Dikarya</taxon>
        <taxon>Basidiomycota</taxon>
        <taxon>Ustilaginomycotina</taxon>
        <taxon>Exobasidiomycetes</taxon>
        <taxon>Georgefischeriales</taxon>
        <taxon>Tilletiariaceae</taxon>
        <taxon>Tilletiaria</taxon>
    </lineage>
</organism>
<sequence length="171" mass="19104">MALISLGQSRHQVPHRLNCAAREAQRHRNHNCTPAVATAIVTASPKGPHRQVLTISFTICFVLHSLYHTRIESFCVSPSFICSLVGSQPHSLSPFLTEHNEQRTILKLMKLDASRLHTRTPALPRAARIYMHIPNEPRMAAARQQFIDACRAMGASAAFMLFKVPVIGKFE</sequence>
<comment type="caution">
    <text evidence="1">The sequence shown here is derived from an EMBL/GenBank/DDBJ whole genome shotgun (WGS) entry which is preliminary data.</text>
</comment>
<accession>A0A066WFZ9</accession>
<dbReference type="HOGENOM" id="CLU_1563970_0_0_1"/>
<gene>
    <name evidence="1" type="ORF">K437DRAFT_52096</name>
</gene>